<sequence>VGGRQPVRGGEGTVREDPVHRPEQRRGQGIIPVPLGRRRASSAGPTRARTRGLVASGLQWSSRTGTSNSRKQGQGSNSPFRPLLRPHCPPTPSPLTLAHPTQNATVPV</sequence>
<feature type="compositionally biased region" description="Basic and acidic residues" evidence="1">
    <location>
        <begin position="13"/>
        <end position="26"/>
    </location>
</feature>
<dbReference type="AlphaFoldDB" id="A0A7R8WPI5"/>
<gene>
    <name evidence="2" type="ORF">CTOB1V02_LOCUS13535</name>
</gene>
<feature type="compositionally biased region" description="Polar residues" evidence="1">
    <location>
        <begin position="99"/>
        <end position="108"/>
    </location>
</feature>
<feature type="region of interest" description="Disordered" evidence="1">
    <location>
        <begin position="1"/>
        <end position="108"/>
    </location>
</feature>
<name>A0A7R8WPI5_9CRUS</name>
<feature type="non-terminal residue" evidence="2">
    <location>
        <position position="108"/>
    </location>
</feature>
<evidence type="ECO:0000256" key="1">
    <source>
        <dbReference type="SAM" id="MobiDB-lite"/>
    </source>
</evidence>
<evidence type="ECO:0000313" key="2">
    <source>
        <dbReference type="EMBL" id="CAD7235720.1"/>
    </source>
</evidence>
<protein>
    <submittedName>
        <fullName evidence="2">Uncharacterized protein</fullName>
    </submittedName>
</protein>
<dbReference type="EMBL" id="OB674370">
    <property type="protein sequence ID" value="CAD7235720.1"/>
    <property type="molecule type" value="Genomic_DNA"/>
</dbReference>
<organism evidence="2">
    <name type="scientific">Cyprideis torosa</name>
    <dbReference type="NCBI Taxonomy" id="163714"/>
    <lineage>
        <taxon>Eukaryota</taxon>
        <taxon>Metazoa</taxon>
        <taxon>Ecdysozoa</taxon>
        <taxon>Arthropoda</taxon>
        <taxon>Crustacea</taxon>
        <taxon>Oligostraca</taxon>
        <taxon>Ostracoda</taxon>
        <taxon>Podocopa</taxon>
        <taxon>Podocopida</taxon>
        <taxon>Cytherocopina</taxon>
        <taxon>Cytheroidea</taxon>
        <taxon>Cytherideidae</taxon>
        <taxon>Cyprideis</taxon>
    </lineage>
</organism>
<proteinExistence type="predicted"/>
<feature type="non-terminal residue" evidence="2">
    <location>
        <position position="1"/>
    </location>
</feature>
<reference evidence="2" key="1">
    <citation type="submission" date="2020-11" db="EMBL/GenBank/DDBJ databases">
        <authorList>
            <person name="Tran Van P."/>
        </authorList>
    </citation>
    <scope>NUCLEOTIDE SEQUENCE</scope>
</reference>
<feature type="compositionally biased region" description="Polar residues" evidence="1">
    <location>
        <begin position="58"/>
        <end position="79"/>
    </location>
</feature>
<accession>A0A7R8WPI5</accession>